<dbReference type="Gene3D" id="2.30.110.10">
    <property type="entry name" value="Electron Transport, Fmn-binding Protein, Chain A"/>
    <property type="match status" value="1"/>
</dbReference>
<dbReference type="GO" id="GO:0016627">
    <property type="term" value="F:oxidoreductase activity, acting on the CH-CH group of donors"/>
    <property type="evidence" value="ECO:0007669"/>
    <property type="project" value="TreeGrafter"/>
</dbReference>
<evidence type="ECO:0000259" key="2">
    <source>
        <dbReference type="Pfam" id="PF01243"/>
    </source>
</evidence>
<protein>
    <recommendedName>
        <fullName evidence="2">Pyridoxamine 5'-phosphate oxidase N-terminal domain-containing protein</fullName>
    </recommendedName>
</protein>
<dbReference type="PANTHER" id="PTHR35176:SF6">
    <property type="entry name" value="HEME OXYGENASE HI_0854-RELATED"/>
    <property type="match status" value="1"/>
</dbReference>
<gene>
    <name evidence="3" type="ORF">A3E29_01560</name>
</gene>
<proteinExistence type="predicted"/>
<comment type="caution">
    <text evidence="3">The sequence shown here is derived from an EMBL/GenBank/DDBJ whole genome shotgun (WGS) entry which is preliminary data.</text>
</comment>
<dbReference type="InterPro" id="IPR052019">
    <property type="entry name" value="F420H2_bilvrd_red/Heme_oxyg"/>
</dbReference>
<dbReference type="Pfam" id="PF01243">
    <property type="entry name" value="PNPOx_N"/>
    <property type="match status" value="1"/>
</dbReference>
<organism evidence="3 4">
    <name type="scientific">Candidatus Doudnabacteria bacterium RIFCSPHIGHO2_12_FULL_48_16</name>
    <dbReference type="NCBI Taxonomy" id="1817838"/>
    <lineage>
        <taxon>Bacteria</taxon>
        <taxon>Candidatus Doudnaibacteriota</taxon>
    </lineage>
</organism>
<dbReference type="AlphaFoldDB" id="A0A1F5PLM3"/>
<dbReference type="EMBL" id="MFEY01000003">
    <property type="protein sequence ID" value="OGE90838.1"/>
    <property type="molecule type" value="Genomic_DNA"/>
</dbReference>
<dbReference type="PANTHER" id="PTHR35176">
    <property type="entry name" value="HEME OXYGENASE HI_0854-RELATED"/>
    <property type="match status" value="1"/>
</dbReference>
<dbReference type="SUPFAM" id="SSF50475">
    <property type="entry name" value="FMN-binding split barrel"/>
    <property type="match status" value="1"/>
</dbReference>
<name>A0A1F5PLM3_9BACT</name>
<dbReference type="InterPro" id="IPR011576">
    <property type="entry name" value="Pyridox_Oxase_N"/>
</dbReference>
<reference evidence="3 4" key="1">
    <citation type="journal article" date="2016" name="Nat. Commun.">
        <title>Thousands of microbial genomes shed light on interconnected biogeochemical processes in an aquifer system.</title>
        <authorList>
            <person name="Anantharaman K."/>
            <person name="Brown C.T."/>
            <person name="Hug L.A."/>
            <person name="Sharon I."/>
            <person name="Castelle C.J."/>
            <person name="Probst A.J."/>
            <person name="Thomas B.C."/>
            <person name="Singh A."/>
            <person name="Wilkins M.J."/>
            <person name="Karaoz U."/>
            <person name="Brodie E.L."/>
            <person name="Williams K.H."/>
            <person name="Hubbard S.S."/>
            <person name="Banfield J.F."/>
        </authorList>
    </citation>
    <scope>NUCLEOTIDE SEQUENCE [LARGE SCALE GENOMIC DNA]</scope>
</reference>
<sequence length="139" mass="16370">MNKRQIALDFIKKQLMGVLATTTPENKPEAAIIEFGETDNFELVFDTSTTYRKYNNLKFNPNVAFVVGGHENISIQLEGIAEELTEDEAHKYKQVYFAKNPDAKKWEKLPDTRWFKITIHWLRYRDYNSHPTTVWELDL</sequence>
<dbReference type="Proteomes" id="UP000177682">
    <property type="component" value="Unassembled WGS sequence"/>
</dbReference>
<evidence type="ECO:0000313" key="3">
    <source>
        <dbReference type="EMBL" id="OGE90838.1"/>
    </source>
</evidence>
<dbReference type="GO" id="GO:0070967">
    <property type="term" value="F:coenzyme F420 binding"/>
    <property type="evidence" value="ECO:0007669"/>
    <property type="project" value="TreeGrafter"/>
</dbReference>
<keyword evidence="1" id="KW-0560">Oxidoreductase</keyword>
<evidence type="ECO:0000256" key="1">
    <source>
        <dbReference type="ARBA" id="ARBA00023002"/>
    </source>
</evidence>
<dbReference type="GO" id="GO:0005829">
    <property type="term" value="C:cytosol"/>
    <property type="evidence" value="ECO:0007669"/>
    <property type="project" value="TreeGrafter"/>
</dbReference>
<evidence type="ECO:0000313" key="4">
    <source>
        <dbReference type="Proteomes" id="UP000177682"/>
    </source>
</evidence>
<accession>A0A1F5PLM3</accession>
<dbReference type="InterPro" id="IPR012349">
    <property type="entry name" value="Split_barrel_FMN-bd"/>
</dbReference>
<feature type="domain" description="Pyridoxamine 5'-phosphate oxidase N-terminal" evidence="2">
    <location>
        <begin position="9"/>
        <end position="125"/>
    </location>
</feature>